<dbReference type="EMBL" id="MFKX01000011">
    <property type="protein sequence ID" value="OGG57811.1"/>
    <property type="molecule type" value="Genomic_DNA"/>
</dbReference>
<dbReference type="Proteomes" id="UP000177958">
    <property type="component" value="Unassembled WGS sequence"/>
</dbReference>
<protein>
    <submittedName>
        <fullName evidence="1">Uncharacterized protein</fullName>
    </submittedName>
</protein>
<evidence type="ECO:0000313" key="1">
    <source>
        <dbReference type="EMBL" id="OGG57811.1"/>
    </source>
</evidence>
<gene>
    <name evidence="1" type="ORF">A2853_04105</name>
</gene>
<dbReference type="AlphaFoldDB" id="A0A1F6D8Y0"/>
<name>A0A1F6D8Y0_9BACT</name>
<evidence type="ECO:0000313" key="2">
    <source>
        <dbReference type="Proteomes" id="UP000177958"/>
    </source>
</evidence>
<sequence>MSNMDKMRPKMTEGKEKQTYNEKQIEFIRKLVQVEHCGRDMIYNLTGIPVGTVISLSKRLGVQISREPSGGGGNYNLHAIRRARKLAILRDKYAAELAALFPPKSEGPENTGE</sequence>
<reference evidence="1 2" key="1">
    <citation type="journal article" date="2016" name="Nat. Commun.">
        <title>Thousands of microbial genomes shed light on interconnected biogeochemical processes in an aquifer system.</title>
        <authorList>
            <person name="Anantharaman K."/>
            <person name="Brown C.T."/>
            <person name="Hug L.A."/>
            <person name="Sharon I."/>
            <person name="Castelle C.J."/>
            <person name="Probst A.J."/>
            <person name="Thomas B.C."/>
            <person name="Singh A."/>
            <person name="Wilkins M.J."/>
            <person name="Karaoz U."/>
            <person name="Brodie E.L."/>
            <person name="Williams K.H."/>
            <person name="Hubbard S.S."/>
            <person name="Banfield J.F."/>
        </authorList>
    </citation>
    <scope>NUCLEOTIDE SEQUENCE [LARGE SCALE GENOMIC DNA]</scope>
</reference>
<accession>A0A1F6D8Y0</accession>
<comment type="caution">
    <text evidence="1">The sequence shown here is derived from an EMBL/GenBank/DDBJ whole genome shotgun (WGS) entry which is preliminary data.</text>
</comment>
<proteinExistence type="predicted"/>
<organism evidence="1 2">
    <name type="scientific">Candidatus Kaiserbacteria bacterium RIFCSPHIGHO2_01_FULL_55_17</name>
    <dbReference type="NCBI Taxonomy" id="1798484"/>
    <lineage>
        <taxon>Bacteria</taxon>
        <taxon>Candidatus Kaiseribacteriota</taxon>
    </lineage>
</organism>